<evidence type="ECO:0000256" key="1">
    <source>
        <dbReference type="SAM" id="MobiDB-lite"/>
    </source>
</evidence>
<organism evidence="2 3">
    <name type="scientific">Pleuronectes platessa</name>
    <name type="common">European plaice</name>
    <dbReference type="NCBI Taxonomy" id="8262"/>
    <lineage>
        <taxon>Eukaryota</taxon>
        <taxon>Metazoa</taxon>
        <taxon>Chordata</taxon>
        <taxon>Craniata</taxon>
        <taxon>Vertebrata</taxon>
        <taxon>Euteleostomi</taxon>
        <taxon>Actinopterygii</taxon>
        <taxon>Neopterygii</taxon>
        <taxon>Teleostei</taxon>
        <taxon>Neoteleostei</taxon>
        <taxon>Acanthomorphata</taxon>
        <taxon>Carangaria</taxon>
        <taxon>Pleuronectiformes</taxon>
        <taxon>Pleuronectoidei</taxon>
        <taxon>Pleuronectidae</taxon>
        <taxon>Pleuronectes</taxon>
    </lineage>
</organism>
<dbReference type="EMBL" id="CADEAL010004260">
    <property type="protein sequence ID" value="CAB1455545.1"/>
    <property type="molecule type" value="Genomic_DNA"/>
</dbReference>
<comment type="caution">
    <text evidence="2">The sequence shown here is derived from an EMBL/GenBank/DDBJ whole genome shotgun (WGS) entry which is preliminary data.</text>
</comment>
<protein>
    <submittedName>
        <fullName evidence="2">Uncharacterized protein</fullName>
    </submittedName>
</protein>
<proteinExistence type="predicted"/>
<sequence>MSSQGHSSLPTHYALAGSRVNPTLRARFAVVAHLAPRNSHVQTLHSYIVIGPETRLCLASRYLLPTLLSKPTVLIVTGRRIFSSTPRTKQPESKPNDLPCPGLPTSGPPRVNAFESDFAFLHRADKSIWKTY</sequence>
<keyword evidence="3" id="KW-1185">Reference proteome</keyword>
<feature type="region of interest" description="Disordered" evidence="1">
    <location>
        <begin position="84"/>
        <end position="106"/>
    </location>
</feature>
<reference evidence="2" key="1">
    <citation type="submission" date="2020-03" db="EMBL/GenBank/DDBJ databases">
        <authorList>
            <person name="Weist P."/>
        </authorList>
    </citation>
    <scope>NUCLEOTIDE SEQUENCE</scope>
</reference>
<evidence type="ECO:0000313" key="3">
    <source>
        <dbReference type="Proteomes" id="UP001153269"/>
    </source>
</evidence>
<gene>
    <name evidence="2" type="ORF">PLEPLA_LOCUS43326</name>
</gene>
<name>A0A9N7VWI8_PLEPL</name>
<dbReference type="Proteomes" id="UP001153269">
    <property type="component" value="Unassembled WGS sequence"/>
</dbReference>
<dbReference type="AlphaFoldDB" id="A0A9N7VWI8"/>
<accession>A0A9N7VWI8</accession>
<evidence type="ECO:0000313" key="2">
    <source>
        <dbReference type="EMBL" id="CAB1455545.1"/>
    </source>
</evidence>